<dbReference type="EMBL" id="BPLR01004657">
    <property type="protein sequence ID" value="GIX96505.1"/>
    <property type="molecule type" value="Genomic_DNA"/>
</dbReference>
<protein>
    <submittedName>
        <fullName evidence="1">Uncharacterized protein</fullName>
    </submittedName>
</protein>
<dbReference type="AlphaFoldDB" id="A0AAV4PH92"/>
<organism evidence="1 2">
    <name type="scientific">Caerostris extrusa</name>
    <name type="common">Bark spider</name>
    <name type="synonym">Caerostris bankana</name>
    <dbReference type="NCBI Taxonomy" id="172846"/>
    <lineage>
        <taxon>Eukaryota</taxon>
        <taxon>Metazoa</taxon>
        <taxon>Ecdysozoa</taxon>
        <taxon>Arthropoda</taxon>
        <taxon>Chelicerata</taxon>
        <taxon>Arachnida</taxon>
        <taxon>Araneae</taxon>
        <taxon>Araneomorphae</taxon>
        <taxon>Entelegynae</taxon>
        <taxon>Araneoidea</taxon>
        <taxon>Araneidae</taxon>
        <taxon>Caerostris</taxon>
    </lineage>
</organism>
<evidence type="ECO:0000313" key="2">
    <source>
        <dbReference type="Proteomes" id="UP001054945"/>
    </source>
</evidence>
<reference evidence="1 2" key="1">
    <citation type="submission" date="2021-06" db="EMBL/GenBank/DDBJ databases">
        <title>Caerostris extrusa draft genome.</title>
        <authorList>
            <person name="Kono N."/>
            <person name="Arakawa K."/>
        </authorList>
    </citation>
    <scope>NUCLEOTIDE SEQUENCE [LARGE SCALE GENOMIC DNA]</scope>
</reference>
<sequence>MGWALSETPNLIEGFERAYLTHMPRARPICHAAAESLACMKSSAPMGDVSKSDDEKEVECNEVSEPHVFNWMSLDWKKCGKSMMLELRRATVKV</sequence>
<name>A0AAV4PH92_CAEEX</name>
<evidence type="ECO:0000313" key="1">
    <source>
        <dbReference type="EMBL" id="GIX96505.1"/>
    </source>
</evidence>
<accession>A0AAV4PH92</accession>
<dbReference type="Proteomes" id="UP001054945">
    <property type="component" value="Unassembled WGS sequence"/>
</dbReference>
<keyword evidence="2" id="KW-1185">Reference proteome</keyword>
<proteinExistence type="predicted"/>
<gene>
    <name evidence="1" type="ORF">CEXT_504971</name>
</gene>
<comment type="caution">
    <text evidence="1">The sequence shown here is derived from an EMBL/GenBank/DDBJ whole genome shotgun (WGS) entry which is preliminary data.</text>
</comment>